<comment type="caution">
    <text evidence="6">The sequence shown here is derived from an EMBL/GenBank/DDBJ whole genome shotgun (WGS) entry which is preliminary data.</text>
</comment>
<dbReference type="Proteomes" id="UP001431429">
    <property type="component" value="Unassembled WGS sequence"/>
</dbReference>
<dbReference type="PROSITE" id="PS51898">
    <property type="entry name" value="TYR_RECOMBINASE"/>
    <property type="match status" value="1"/>
</dbReference>
<dbReference type="InterPro" id="IPR011010">
    <property type="entry name" value="DNA_brk_join_enz"/>
</dbReference>
<keyword evidence="3" id="KW-0233">DNA recombination</keyword>
<dbReference type="InterPro" id="IPR050090">
    <property type="entry name" value="Tyrosine_recombinase_XerCD"/>
</dbReference>
<keyword evidence="2" id="KW-0238">DNA-binding</keyword>
<evidence type="ECO:0000313" key="7">
    <source>
        <dbReference type="Proteomes" id="UP001431429"/>
    </source>
</evidence>
<evidence type="ECO:0000256" key="3">
    <source>
        <dbReference type="ARBA" id="ARBA00023172"/>
    </source>
</evidence>
<evidence type="ECO:0000256" key="4">
    <source>
        <dbReference type="SAM" id="MobiDB-lite"/>
    </source>
</evidence>
<keyword evidence="7" id="KW-1185">Reference proteome</keyword>
<evidence type="ECO:0000259" key="5">
    <source>
        <dbReference type="PROSITE" id="PS51898"/>
    </source>
</evidence>
<feature type="region of interest" description="Disordered" evidence="4">
    <location>
        <begin position="1"/>
        <end position="58"/>
    </location>
</feature>
<feature type="region of interest" description="Disordered" evidence="4">
    <location>
        <begin position="291"/>
        <end position="318"/>
    </location>
</feature>
<evidence type="ECO:0000256" key="2">
    <source>
        <dbReference type="ARBA" id="ARBA00023125"/>
    </source>
</evidence>
<dbReference type="InterPro" id="IPR010998">
    <property type="entry name" value="Integrase_recombinase_N"/>
</dbReference>
<dbReference type="InterPro" id="IPR002104">
    <property type="entry name" value="Integrase_catalytic"/>
</dbReference>
<evidence type="ECO:0000256" key="1">
    <source>
        <dbReference type="ARBA" id="ARBA00008857"/>
    </source>
</evidence>
<proteinExistence type="inferred from homology"/>
<dbReference type="Gene3D" id="1.10.150.130">
    <property type="match status" value="1"/>
</dbReference>
<dbReference type="RefSeq" id="WP_250919080.1">
    <property type="nucleotide sequence ID" value="NZ_JAMQAW010000008.1"/>
</dbReference>
<sequence>MKESDAPFDRWHKKYPKPGDAPCRCGTKRNPQHPTADHGRGQQWQARYTDPNGKPRRPMFVTWQEARDHLDEVRASIRTGTWIDPDIGIRKLEFFANELIEGRKKRKKNENTTNTYDTHLRVHILPFAGRREAKSLKRRDTMALVDHLLDKPGIGDYYTVQIFKTWRILMNYMIDSDVPLPANITSRIELPEIDPRVKVSLLPQQVANLAAAMREIAPRYEILIWIAACAGFREGEAFGLREEDVGWADSVLYVTEQRQNGQAKKLKTKASKVTLPVDRFLTQQLASHRTRFSGPEPVGRDAEMKRRRRGYAPPPDEGLIVTTRDGKPMRRGRFNEKFREAVTLAGLPERTRYHDLKHFYTSQLGASGRHDPKTVQALSRHAEFSETWDTYAHPPMAVEGVKVITFSGLFTTIRDRVVRAAA</sequence>
<organism evidence="6 7">
    <name type="scientific">Streptomyces albipurpureus</name>
    <dbReference type="NCBI Taxonomy" id="2897419"/>
    <lineage>
        <taxon>Bacteria</taxon>
        <taxon>Bacillati</taxon>
        <taxon>Actinomycetota</taxon>
        <taxon>Actinomycetes</taxon>
        <taxon>Kitasatosporales</taxon>
        <taxon>Streptomycetaceae</taxon>
        <taxon>Streptomyces</taxon>
    </lineage>
</organism>
<reference evidence="6" key="1">
    <citation type="submission" date="2022-06" db="EMBL/GenBank/DDBJ databases">
        <title>Genome public.</title>
        <authorList>
            <person name="Sun Q."/>
        </authorList>
    </citation>
    <scope>NUCLEOTIDE SEQUENCE</scope>
    <source>
        <strain evidence="6">CWNU-1</strain>
    </source>
</reference>
<dbReference type="PANTHER" id="PTHR30349">
    <property type="entry name" value="PHAGE INTEGRASE-RELATED"/>
    <property type="match status" value="1"/>
</dbReference>
<dbReference type="Pfam" id="PF00589">
    <property type="entry name" value="Phage_integrase"/>
    <property type="match status" value="1"/>
</dbReference>
<dbReference type="EMBL" id="JAMQAW010000008">
    <property type="protein sequence ID" value="MCM2388749.1"/>
    <property type="molecule type" value="Genomic_DNA"/>
</dbReference>
<dbReference type="Gene3D" id="1.10.443.10">
    <property type="entry name" value="Intergrase catalytic core"/>
    <property type="match status" value="1"/>
</dbReference>
<feature type="domain" description="Tyr recombinase" evidence="5">
    <location>
        <begin position="196"/>
        <end position="405"/>
    </location>
</feature>
<dbReference type="PANTHER" id="PTHR30349:SF64">
    <property type="entry name" value="PROPHAGE INTEGRASE INTD-RELATED"/>
    <property type="match status" value="1"/>
</dbReference>
<name>A0ABT0UL57_9ACTN</name>
<accession>A0ABT0UL57</accession>
<protein>
    <submittedName>
        <fullName evidence="6">Tyrosine-type recombinase/integrase</fullName>
    </submittedName>
</protein>
<gene>
    <name evidence="6" type="ORF">NBG84_10650</name>
</gene>
<dbReference type="SUPFAM" id="SSF56349">
    <property type="entry name" value="DNA breaking-rejoining enzymes"/>
    <property type="match status" value="1"/>
</dbReference>
<evidence type="ECO:0000313" key="6">
    <source>
        <dbReference type="EMBL" id="MCM2388749.1"/>
    </source>
</evidence>
<feature type="compositionally biased region" description="Basic and acidic residues" evidence="4">
    <location>
        <begin position="1"/>
        <end position="10"/>
    </location>
</feature>
<comment type="similarity">
    <text evidence="1">Belongs to the 'phage' integrase family.</text>
</comment>
<dbReference type="InterPro" id="IPR013762">
    <property type="entry name" value="Integrase-like_cat_sf"/>
</dbReference>